<protein>
    <submittedName>
        <fullName evidence="2">Tryptophan transporter</fullName>
    </submittedName>
</protein>
<feature type="transmembrane region" description="Helical" evidence="1">
    <location>
        <begin position="35"/>
        <end position="57"/>
    </location>
</feature>
<dbReference type="InterPro" id="IPR031360">
    <property type="entry name" value="TrpP"/>
</dbReference>
<keyword evidence="1" id="KW-0472">Membrane</keyword>
<gene>
    <name evidence="2" type="primary">trpP</name>
    <name evidence="2" type="ORF">SLU01_10810</name>
</gene>
<dbReference type="AlphaFoldDB" id="A0A511Z5Q1"/>
<evidence type="ECO:0000313" key="2">
    <source>
        <dbReference type="EMBL" id="GEN82769.1"/>
    </source>
</evidence>
<reference evidence="2 3" key="1">
    <citation type="submission" date="2019-07" db="EMBL/GenBank/DDBJ databases">
        <title>Whole genome shotgun sequence of Sporosarcina luteola NBRC 105378.</title>
        <authorList>
            <person name="Hosoyama A."/>
            <person name="Uohara A."/>
            <person name="Ohji S."/>
            <person name="Ichikawa N."/>
        </authorList>
    </citation>
    <scope>NUCLEOTIDE SEQUENCE [LARGE SCALE GENOMIC DNA]</scope>
    <source>
        <strain evidence="2 3">NBRC 105378</strain>
    </source>
</reference>
<feature type="transmembrane region" description="Helical" evidence="1">
    <location>
        <begin position="133"/>
        <end position="159"/>
    </location>
</feature>
<keyword evidence="1" id="KW-1133">Transmembrane helix</keyword>
<dbReference type="Proteomes" id="UP000321901">
    <property type="component" value="Unassembled WGS sequence"/>
</dbReference>
<evidence type="ECO:0000313" key="3">
    <source>
        <dbReference type="Proteomes" id="UP000321901"/>
    </source>
</evidence>
<keyword evidence="1" id="KW-0812">Transmembrane</keyword>
<name>A0A511Z5Q1_9BACL</name>
<accession>A0A511Z5Q1</accession>
<feature type="transmembrane region" description="Helical" evidence="1">
    <location>
        <begin position="6"/>
        <end position="23"/>
    </location>
</feature>
<dbReference type="OrthoDB" id="2243651at2"/>
<comment type="caution">
    <text evidence="2">The sequence shown here is derived from an EMBL/GenBank/DDBJ whole genome shotgun (WGS) entry which is preliminary data.</text>
</comment>
<feature type="transmembrane region" description="Helical" evidence="1">
    <location>
        <begin position="101"/>
        <end position="127"/>
    </location>
</feature>
<organism evidence="2 3">
    <name type="scientific">Sporosarcina luteola</name>
    <dbReference type="NCBI Taxonomy" id="582850"/>
    <lineage>
        <taxon>Bacteria</taxon>
        <taxon>Bacillati</taxon>
        <taxon>Bacillota</taxon>
        <taxon>Bacilli</taxon>
        <taxon>Bacillales</taxon>
        <taxon>Caryophanaceae</taxon>
        <taxon>Sporosarcina</taxon>
    </lineage>
</organism>
<dbReference type="EMBL" id="BJYL01000015">
    <property type="protein sequence ID" value="GEN82769.1"/>
    <property type="molecule type" value="Genomic_DNA"/>
</dbReference>
<evidence type="ECO:0000256" key="1">
    <source>
        <dbReference type="SAM" id="Phobius"/>
    </source>
</evidence>
<proteinExistence type="predicted"/>
<feature type="transmembrane region" description="Helical" evidence="1">
    <location>
        <begin position="77"/>
        <end position="94"/>
    </location>
</feature>
<sequence>MNTRNLTLMALLVSVGAALYLVIPGYGEGMKPDFMLTMMIIGIFLFPDVRSVFLLGATTGVISGLFSSFPGGFIPNIADKLITAFVVLALIILFKKSLNRLIVPTLIICVGTLLSGTVFLSIVIYMMGVNIPFGFLFATVVLPAIAMNGIVFFIIYPIIIGLLKRTSFKTALSN</sequence>
<dbReference type="Pfam" id="PF17099">
    <property type="entry name" value="TrpP"/>
    <property type="match status" value="1"/>
</dbReference>
<keyword evidence="3" id="KW-1185">Reference proteome</keyword>
<dbReference type="RefSeq" id="WP_147056117.1">
    <property type="nucleotide sequence ID" value="NZ_BJYL01000015.1"/>
</dbReference>